<keyword evidence="1" id="KW-0547">Nucleotide-binding</keyword>
<keyword evidence="2" id="KW-0067">ATP-binding</keyword>
<organism evidence="4 5">
    <name type="scientific">Ameca splendens</name>
    <dbReference type="NCBI Taxonomy" id="208324"/>
    <lineage>
        <taxon>Eukaryota</taxon>
        <taxon>Metazoa</taxon>
        <taxon>Chordata</taxon>
        <taxon>Craniata</taxon>
        <taxon>Vertebrata</taxon>
        <taxon>Euteleostomi</taxon>
        <taxon>Actinopterygii</taxon>
        <taxon>Neopterygii</taxon>
        <taxon>Teleostei</taxon>
        <taxon>Neoteleostei</taxon>
        <taxon>Acanthomorphata</taxon>
        <taxon>Ovalentaria</taxon>
        <taxon>Atherinomorphae</taxon>
        <taxon>Cyprinodontiformes</taxon>
        <taxon>Goodeidae</taxon>
        <taxon>Ameca</taxon>
    </lineage>
</organism>
<dbReference type="Proteomes" id="UP001469553">
    <property type="component" value="Unassembled WGS sequence"/>
</dbReference>
<evidence type="ECO:0000313" key="4">
    <source>
        <dbReference type="EMBL" id="MEQ2310916.1"/>
    </source>
</evidence>
<accession>A0ABV0ZXX0</accession>
<dbReference type="Gene3D" id="3.30.230.120">
    <property type="match status" value="1"/>
</dbReference>
<dbReference type="InterPro" id="IPR053034">
    <property type="entry name" value="Glucuronokinase-like"/>
</dbReference>
<protein>
    <recommendedName>
        <fullName evidence="3">GHMP kinase N-terminal domain-containing protein</fullName>
    </recommendedName>
</protein>
<evidence type="ECO:0000313" key="5">
    <source>
        <dbReference type="Proteomes" id="UP001469553"/>
    </source>
</evidence>
<evidence type="ECO:0000256" key="2">
    <source>
        <dbReference type="ARBA" id="ARBA00022840"/>
    </source>
</evidence>
<sequence length="187" mass="21333">MCRPGGVCIALTKQNFTLKYDTNIPRQVGLAGSSAIVSATLKCLMKFYNITDNDLPKPIRANFILSVETDELFITAGLQDRVVQVYEGLVYMDFSKKLMDEQGYGNYASMDMSNLPPFWLAYLSDPSDSGRIHSNIQQRWLSGESVVVEAMRSFAELTDQARAAIKERDWSRLAQLMDQNFELRRWR</sequence>
<dbReference type="InterPro" id="IPR020568">
    <property type="entry name" value="Ribosomal_Su5_D2-typ_SF"/>
</dbReference>
<reference evidence="4 5" key="1">
    <citation type="submission" date="2021-06" db="EMBL/GenBank/DDBJ databases">
        <authorList>
            <person name="Palmer J.M."/>
        </authorList>
    </citation>
    <scope>NUCLEOTIDE SEQUENCE [LARGE SCALE GENOMIC DNA]</scope>
    <source>
        <strain evidence="4 5">AS_MEX2019</strain>
        <tissue evidence="4">Muscle</tissue>
    </source>
</reference>
<dbReference type="PANTHER" id="PTHR38710">
    <property type="entry name" value="WITH PUTATIVE URIDYL PYROPHOSPHORYLASE-RELATED"/>
    <property type="match status" value="1"/>
</dbReference>
<comment type="caution">
    <text evidence="4">The sequence shown here is derived from an EMBL/GenBank/DDBJ whole genome shotgun (WGS) entry which is preliminary data.</text>
</comment>
<dbReference type="Pfam" id="PF00288">
    <property type="entry name" value="GHMP_kinases_N"/>
    <property type="match status" value="1"/>
</dbReference>
<proteinExistence type="predicted"/>
<feature type="domain" description="GHMP kinase N-terminal" evidence="3">
    <location>
        <begin position="14"/>
        <end position="88"/>
    </location>
</feature>
<dbReference type="SUPFAM" id="SSF54211">
    <property type="entry name" value="Ribosomal protein S5 domain 2-like"/>
    <property type="match status" value="1"/>
</dbReference>
<dbReference type="SUPFAM" id="SSF55060">
    <property type="entry name" value="GHMP Kinase, C-terminal domain"/>
    <property type="match status" value="1"/>
</dbReference>
<evidence type="ECO:0000259" key="3">
    <source>
        <dbReference type="Pfam" id="PF00288"/>
    </source>
</evidence>
<dbReference type="EMBL" id="JAHRIP010076191">
    <property type="protein sequence ID" value="MEQ2310916.1"/>
    <property type="molecule type" value="Genomic_DNA"/>
</dbReference>
<evidence type="ECO:0000256" key="1">
    <source>
        <dbReference type="ARBA" id="ARBA00022741"/>
    </source>
</evidence>
<dbReference type="PANTHER" id="PTHR38710:SF1">
    <property type="entry name" value="WITH PUTATIVE URIDYL PYROPHOSPHORYLASE-RELATED"/>
    <property type="match status" value="1"/>
</dbReference>
<keyword evidence="5" id="KW-1185">Reference proteome</keyword>
<name>A0ABV0ZXX0_9TELE</name>
<dbReference type="InterPro" id="IPR036554">
    <property type="entry name" value="GHMP_kinase_C_sf"/>
</dbReference>
<gene>
    <name evidence="4" type="ORF">AMECASPLE_014213</name>
</gene>
<dbReference type="InterPro" id="IPR006204">
    <property type="entry name" value="GHMP_kinase_N_dom"/>
</dbReference>